<evidence type="ECO:0000313" key="2">
    <source>
        <dbReference type="Proteomes" id="UP000717696"/>
    </source>
</evidence>
<accession>A0A9P9EWM6</accession>
<dbReference type="PANTHER" id="PTHR35569">
    <property type="entry name" value="CYANAMIDE HYDRATASE DDI2-RELATED"/>
    <property type="match status" value="1"/>
</dbReference>
<gene>
    <name evidence="1" type="ORF">B0J13DRAFT_552540</name>
</gene>
<dbReference type="PANTHER" id="PTHR35569:SF1">
    <property type="entry name" value="CYANAMIDE HYDRATASE DDI2-RELATED"/>
    <property type="match status" value="1"/>
</dbReference>
<dbReference type="AlphaFoldDB" id="A0A9P9EWM6"/>
<comment type="caution">
    <text evidence="1">The sequence shown here is derived from an EMBL/GenBank/DDBJ whole genome shotgun (WGS) entry which is preliminary data.</text>
</comment>
<proteinExistence type="predicted"/>
<dbReference type="Proteomes" id="UP000717696">
    <property type="component" value="Unassembled WGS sequence"/>
</dbReference>
<evidence type="ECO:0008006" key="3">
    <source>
        <dbReference type="Google" id="ProtNLM"/>
    </source>
</evidence>
<dbReference type="OrthoDB" id="2378324at2759"/>
<name>A0A9P9EWM6_9HYPO</name>
<sequence>MASLNSTSFPSFPISGICFLDLYTISAALDYTNTAFALLLPDEVDTEMVVLSGVLHDMGWAITKSFVSKDKRFEFDGANIARDFIIAHSQTEGGWDKGGRRLQREPEVAFVHFGIMADFFGPNFPGGAISIEEYKEVVAAFPHIEFTDALVRTMCGLCRDKPETTFDNDVKEFGLTFGFDGKGKGKEDFRRELEGIHHAERFAGALAACDEIQ</sequence>
<dbReference type="EMBL" id="JAGMUU010000008">
    <property type="protein sequence ID" value="KAH7146725.1"/>
    <property type="molecule type" value="Genomic_DNA"/>
</dbReference>
<reference evidence="1" key="1">
    <citation type="journal article" date="2021" name="Nat. Commun.">
        <title>Genetic determinants of endophytism in the Arabidopsis root mycobiome.</title>
        <authorList>
            <person name="Mesny F."/>
            <person name="Miyauchi S."/>
            <person name="Thiergart T."/>
            <person name="Pickel B."/>
            <person name="Atanasova L."/>
            <person name="Karlsson M."/>
            <person name="Huettel B."/>
            <person name="Barry K.W."/>
            <person name="Haridas S."/>
            <person name="Chen C."/>
            <person name="Bauer D."/>
            <person name="Andreopoulos W."/>
            <person name="Pangilinan J."/>
            <person name="LaButti K."/>
            <person name="Riley R."/>
            <person name="Lipzen A."/>
            <person name="Clum A."/>
            <person name="Drula E."/>
            <person name="Henrissat B."/>
            <person name="Kohler A."/>
            <person name="Grigoriev I.V."/>
            <person name="Martin F.M."/>
            <person name="Hacquard S."/>
        </authorList>
    </citation>
    <scope>NUCLEOTIDE SEQUENCE</scope>
    <source>
        <strain evidence="1">MPI-CAGE-AT-0021</strain>
    </source>
</reference>
<keyword evidence="2" id="KW-1185">Reference proteome</keyword>
<evidence type="ECO:0000313" key="1">
    <source>
        <dbReference type="EMBL" id="KAH7146725.1"/>
    </source>
</evidence>
<protein>
    <recommendedName>
        <fullName evidence="3">HD domain-containing protein</fullName>
    </recommendedName>
</protein>
<organism evidence="1 2">
    <name type="scientific">Dactylonectria estremocensis</name>
    <dbReference type="NCBI Taxonomy" id="1079267"/>
    <lineage>
        <taxon>Eukaryota</taxon>
        <taxon>Fungi</taxon>
        <taxon>Dikarya</taxon>
        <taxon>Ascomycota</taxon>
        <taxon>Pezizomycotina</taxon>
        <taxon>Sordariomycetes</taxon>
        <taxon>Hypocreomycetidae</taxon>
        <taxon>Hypocreales</taxon>
        <taxon>Nectriaceae</taxon>
        <taxon>Dactylonectria</taxon>
    </lineage>
</organism>